<evidence type="ECO:0000313" key="3">
    <source>
        <dbReference type="Proteomes" id="UP000175835"/>
    </source>
</evidence>
<name>A0A1D3MUM2_BACMY</name>
<dbReference type="PANTHER" id="PTHR43179:SF7">
    <property type="entry name" value="RHAMNOSYLTRANSFERASE WBBL"/>
    <property type="match status" value="1"/>
</dbReference>
<dbReference type="CDD" id="cd04186">
    <property type="entry name" value="GT_2_like_c"/>
    <property type="match status" value="1"/>
</dbReference>
<gene>
    <name evidence="2" type="ORF">BWGOE11_09040</name>
</gene>
<reference evidence="2 3" key="1">
    <citation type="submission" date="2016-05" db="EMBL/GenBank/DDBJ databases">
        <title>Bacillus thuringiensis and Bacillus weihenstephanensis as novel biocontrol agents of wilt causing Verticillium species.</title>
        <authorList>
            <person name="Hollensteiner J."/>
            <person name="Wemheuer F."/>
            <person name="Harting R."/>
            <person name="Kolarzyk A."/>
            <person name="Diaz-Valerio S."/>
            <person name="Poehlein A."/>
            <person name="Brzuszkiewicz E."/>
            <person name="Nesemann K."/>
            <person name="Braus-Stromeyer S."/>
            <person name="Braus G."/>
            <person name="Daniel R."/>
            <person name="Liesegang H."/>
        </authorList>
    </citation>
    <scope>NUCLEOTIDE SEQUENCE [LARGE SCALE GENOMIC DNA]</scope>
    <source>
        <strain evidence="2 3">GOE11</strain>
    </source>
</reference>
<dbReference type="SUPFAM" id="SSF53335">
    <property type="entry name" value="S-adenosyl-L-methionine-dependent methyltransferases"/>
    <property type="match status" value="1"/>
</dbReference>
<dbReference type="Gene3D" id="3.90.550.10">
    <property type="entry name" value="Spore Coat Polysaccharide Biosynthesis Protein SpsA, Chain A"/>
    <property type="match status" value="1"/>
</dbReference>
<comment type="caution">
    <text evidence="2">The sequence shown here is derived from an EMBL/GenBank/DDBJ whole genome shotgun (WGS) entry which is preliminary data.</text>
</comment>
<sequence length="370" mass="42296">MLTSIIILTHNQLQYTKECIQSIRTYTVEQEYELIVVDNASTDGTVEWLQKQSDIILVENAENMGFPKGCNQGIKKAKGDNILLLNNDVVVTKNWLRNLIRCLYENEDTGAVGPVTNNAAYYTAIQTFYKDIQGMQNFATLYNQSDKNKWEERMKLIGFCMLIKKSVLDEVGVLDERFTPGNYEDDDLSLRIFEKGYKLYLCKDTFIHHYGSVSWREDSVNFSIVLHANNIKLYEKWGFYGESLYIHYDLLAIVDRFAPDQVNILHIGAGCGATLLEMKRRYPAVSIFGAESNEKAAALANRVGLTTSSEYDKLHEVFKDEKFQYILLSHPIEPAQLPHVIQSISQLLTPTGTFIMTKFNLDNYNALKNS</sequence>
<dbReference type="RefSeq" id="WP_002114845.1">
    <property type="nucleotide sequence ID" value="NZ_FMJF01000034.1"/>
</dbReference>
<dbReference type="GO" id="GO:0016740">
    <property type="term" value="F:transferase activity"/>
    <property type="evidence" value="ECO:0007669"/>
    <property type="project" value="UniProtKB-KW"/>
</dbReference>
<protein>
    <submittedName>
        <fullName evidence="2">Glycosyl transferase</fullName>
    </submittedName>
</protein>
<dbReference type="Proteomes" id="UP000175835">
    <property type="component" value="Unassembled WGS sequence"/>
</dbReference>
<dbReference type="Pfam" id="PF00535">
    <property type="entry name" value="Glycos_transf_2"/>
    <property type="match status" value="1"/>
</dbReference>
<dbReference type="Gene3D" id="3.40.50.150">
    <property type="entry name" value="Vaccinia Virus protein VP39"/>
    <property type="match status" value="1"/>
</dbReference>
<dbReference type="InterPro" id="IPR029044">
    <property type="entry name" value="Nucleotide-diphossugar_trans"/>
</dbReference>
<dbReference type="AlphaFoldDB" id="A0A1D3MUM2"/>
<accession>A0A1D3MUM2</accession>
<dbReference type="CDD" id="cd02440">
    <property type="entry name" value="AdoMet_MTases"/>
    <property type="match status" value="1"/>
</dbReference>
<dbReference type="InterPro" id="IPR029063">
    <property type="entry name" value="SAM-dependent_MTases_sf"/>
</dbReference>
<dbReference type="SUPFAM" id="SSF53448">
    <property type="entry name" value="Nucleotide-diphospho-sugar transferases"/>
    <property type="match status" value="1"/>
</dbReference>
<evidence type="ECO:0000313" key="2">
    <source>
        <dbReference type="EMBL" id="OFE00210.1"/>
    </source>
</evidence>
<dbReference type="EMBL" id="LXLX01000014">
    <property type="protein sequence ID" value="OFE00210.1"/>
    <property type="molecule type" value="Genomic_DNA"/>
</dbReference>
<dbReference type="PANTHER" id="PTHR43179">
    <property type="entry name" value="RHAMNOSYLTRANSFERASE WBBL"/>
    <property type="match status" value="1"/>
</dbReference>
<feature type="domain" description="Glycosyltransferase 2-like" evidence="1">
    <location>
        <begin position="4"/>
        <end position="171"/>
    </location>
</feature>
<proteinExistence type="predicted"/>
<keyword evidence="2" id="KW-0808">Transferase</keyword>
<dbReference type="PATRIC" id="fig|86662.23.peg.793"/>
<dbReference type="InterPro" id="IPR001173">
    <property type="entry name" value="Glyco_trans_2-like"/>
</dbReference>
<organism evidence="2 3">
    <name type="scientific">Bacillus mycoides</name>
    <dbReference type="NCBI Taxonomy" id="1405"/>
    <lineage>
        <taxon>Bacteria</taxon>
        <taxon>Bacillati</taxon>
        <taxon>Bacillota</taxon>
        <taxon>Bacilli</taxon>
        <taxon>Bacillales</taxon>
        <taxon>Bacillaceae</taxon>
        <taxon>Bacillus</taxon>
        <taxon>Bacillus cereus group</taxon>
    </lineage>
</organism>
<evidence type="ECO:0000259" key="1">
    <source>
        <dbReference type="Pfam" id="PF00535"/>
    </source>
</evidence>